<reference evidence="1" key="1">
    <citation type="submission" date="2023-03" db="EMBL/GenBank/DDBJ databases">
        <title>Massive genome expansion in bonnet fungi (Mycena s.s.) driven by repeated elements and novel gene families across ecological guilds.</title>
        <authorList>
            <consortium name="Lawrence Berkeley National Laboratory"/>
            <person name="Harder C.B."/>
            <person name="Miyauchi S."/>
            <person name="Viragh M."/>
            <person name="Kuo A."/>
            <person name="Thoen E."/>
            <person name="Andreopoulos B."/>
            <person name="Lu D."/>
            <person name="Skrede I."/>
            <person name="Drula E."/>
            <person name="Henrissat B."/>
            <person name="Morin E."/>
            <person name="Kohler A."/>
            <person name="Barry K."/>
            <person name="LaButti K."/>
            <person name="Morin E."/>
            <person name="Salamov A."/>
            <person name="Lipzen A."/>
            <person name="Mereny Z."/>
            <person name="Hegedus B."/>
            <person name="Baldrian P."/>
            <person name="Stursova M."/>
            <person name="Weitz H."/>
            <person name="Taylor A."/>
            <person name="Grigoriev I.V."/>
            <person name="Nagy L.G."/>
            <person name="Martin F."/>
            <person name="Kauserud H."/>
        </authorList>
    </citation>
    <scope>NUCLEOTIDE SEQUENCE</scope>
    <source>
        <strain evidence="1">9284</strain>
    </source>
</reference>
<accession>A0AAD7BPE4</accession>
<gene>
    <name evidence="1" type="ORF">FB45DRAFT_920373</name>
</gene>
<dbReference type="AlphaFoldDB" id="A0AAD7BPE4"/>
<name>A0AAD7BPE4_9AGAR</name>
<evidence type="ECO:0008006" key="3">
    <source>
        <dbReference type="Google" id="ProtNLM"/>
    </source>
</evidence>
<proteinExistence type="predicted"/>
<dbReference type="EMBL" id="JARKIF010000011">
    <property type="protein sequence ID" value="KAJ7626951.1"/>
    <property type="molecule type" value="Genomic_DNA"/>
</dbReference>
<evidence type="ECO:0000313" key="1">
    <source>
        <dbReference type="EMBL" id="KAJ7626951.1"/>
    </source>
</evidence>
<protein>
    <recommendedName>
        <fullName evidence="3">MICOS complex subunit MIC12</fullName>
    </recommendedName>
</protein>
<comment type="caution">
    <text evidence="1">The sequence shown here is derived from an EMBL/GenBank/DDBJ whole genome shotgun (WGS) entry which is preliminary data.</text>
</comment>
<organism evidence="1 2">
    <name type="scientific">Roridomyces roridus</name>
    <dbReference type="NCBI Taxonomy" id="1738132"/>
    <lineage>
        <taxon>Eukaryota</taxon>
        <taxon>Fungi</taxon>
        <taxon>Dikarya</taxon>
        <taxon>Basidiomycota</taxon>
        <taxon>Agaricomycotina</taxon>
        <taxon>Agaricomycetes</taxon>
        <taxon>Agaricomycetidae</taxon>
        <taxon>Agaricales</taxon>
        <taxon>Marasmiineae</taxon>
        <taxon>Mycenaceae</taxon>
        <taxon>Roridomyces</taxon>
    </lineage>
</organism>
<sequence>MSFLAGPVSGALVAGGLYYGYSNMMQLKTEQHRKDLHALSVRLVEHPALIIAPPSAATRITPPSFNSVLQARWNQEITTLFGGLREWNVRAQEWARTELYGGEVRSSGQR</sequence>
<dbReference type="Proteomes" id="UP001221142">
    <property type="component" value="Unassembled WGS sequence"/>
</dbReference>
<keyword evidence="2" id="KW-1185">Reference proteome</keyword>
<evidence type="ECO:0000313" key="2">
    <source>
        <dbReference type="Proteomes" id="UP001221142"/>
    </source>
</evidence>